<reference evidence="5 6" key="1">
    <citation type="journal article" date="2013" name="ISME J.">
        <title>Comparative genomics of pathogenic lineages of Vibrio nigripulchritudo identifies virulence-associated traits.</title>
        <authorList>
            <person name="Goudenege D."/>
            <person name="Labreuche Y."/>
            <person name="Krin E."/>
            <person name="Ansquer D."/>
            <person name="Mangenot S."/>
            <person name="Calteau A."/>
            <person name="Medigue C."/>
            <person name="Mazel D."/>
            <person name="Polz M.F."/>
            <person name="Le Roux F."/>
        </authorList>
    </citation>
    <scope>NUCLEOTIDE SEQUENCE [LARGE SCALE GENOMIC DNA]</scope>
    <source>
        <strain evidence="5 6">SOn1</strain>
    </source>
</reference>
<sequence length="374" mass="41141">MIIKNVEIRCCQTSTDMGASSLKSHSVNASETQSVIDFLVVTLTTECGLSASMFGFAGKSALGSGHLAASCMPSLLIGKHALDREKIWQEFRVANRWWHHLPMYSFGPFDCCLWLLGAMQAGQPLWRYIGGLRNKVPVYTSSLVLPDAEAYQAEALVVKNAGFCGYKIHPPGKQVEEDIEIHRAVRQAVGEEFALMSDPVAPYRLSETIQFAQAIEELNYLWLEEPLPDESFSALKKLKSKVSIPIVGAEVLPHHPYSVAEAISSEVFDAVRADVSWSGGITGVLKTAHLADAFHMNCELHTTIFHPLEMVNLHVAAAINNTTYAELLFPTHTFSFGLKQPLPIQNGYARLPESAGLGVDLDWDFIDNATVLVL</sequence>
<dbReference type="SMART" id="SM00922">
    <property type="entry name" value="MR_MLE"/>
    <property type="match status" value="1"/>
</dbReference>
<dbReference type="SFLD" id="SFLDG00179">
    <property type="entry name" value="mandelate_racemase"/>
    <property type="match status" value="1"/>
</dbReference>
<dbReference type="EMBL" id="CAOF01000194">
    <property type="protein sequence ID" value="CCO50135.1"/>
    <property type="molecule type" value="Genomic_DNA"/>
</dbReference>
<evidence type="ECO:0000313" key="6">
    <source>
        <dbReference type="Proteomes" id="UP000018211"/>
    </source>
</evidence>
<dbReference type="GO" id="GO:0016836">
    <property type="term" value="F:hydro-lyase activity"/>
    <property type="evidence" value="ECO:0007669"/>
    <property type="project" value="TreeGrafter"/>
</dbReference>
<dbReference type="SUPFAM" id="SSF51604">
    <property type="entry name" value="Enolase C-terminal domain-like"/>
    <property type="match status" value="1"/>
</dbReference>
<dbReference type="RefSeq" id="WP_022614020.1">
    <property type="nucleotide sequence ID" value="NZ_LK391965.1"/>
</dbReference>
<dbReference type="Pfam" id="PF13378">
    <property type="entry name" value="MR_MLE_C"/>
    <property type="match status" value="1"/>
</dbReference>
<evidence type="ECO:0000256" key="1">
    <source>
        <dbReference type="ARBA" id="ARBA00001946"/>
    </source>
</evidence>
<dbReference type="AlphaFoldDB" id="A0AAV2VZU4"/>
<keyword evidence="3" id="KW-0460">Magnesium</keyword>
<evidence type="ECO:0000259" key="4">
    <source>
        <dbReference type="SMART" id="SM00922"/>
    </source>
</evidence>
<protein>
    <submittedName>
        <fullName evidence="5">Mandelate racemase/muconate lactonizing enzyme</fullName>
    </submittedName>
</protein>
<dbReference type="InterPro" id="IPR036849">
    <property type="entry name" value="Enolase-like_C_sf"/>
</dbReference>
<dbReference type="GO" id="GO:0016052">
    <property type="term" value="P:carbohydrate catabolic process"/>
    <property type="evidence" value="ECO:0007669"/>
    <property type="project" value="TreeGrafter"/>
</dbReference>
<comment type="cofactor">
    <cofactor evidence="1">
        <name>Mg(2+)</name>
        <dbReference type="ChEBI" id="CHEBI:18420"/>
    </cofactor>
</comment>
<dbReference type="GO" id="GO:0000287">
    <property type="term" value="F:magnesium ion binding"/>
    <property type="evidence" value="ECO:0007669"/>
    <property type="project" value="TreeGrafter"/>
</dbReference>
<dbReference type="InterPro" id="IPR013342">
    <property type="entry name" value="Mandelate_racemase_C"/>
</dbReference>
<dbReference type="PANTHER" id="PTHR13794">
    <property type="entry name" value="ENOLASE SUPERFAMILY, MANDELATE RACEMASE"/>
    <property type="match status" value="1"/>
</dbReference>
<proteinExistence type="predicted"/>
<dbReference type="InterPro" id="IPR029017">
    <property type="entry name" value="Enolase-like_N"/>
</dbReference>
<accession>A0AAV2VZU4</accession>
<evidence type="ECO:0000313" key="5">
    <source>
        <dbReference type="EMBL" id="CCO50135.1"/>
    </source>
</evidence>
<organism evidence="5 6">
    <name type="scientific">Vibrio nigripulchritudo SOn1</name>
    <dbReference type="NCBI Taxonomy" id="1238450"/>
    <lineage>
        <taxon>Bacteria</taxon>
        <taxon>Pseudomonadati</taxon>
        <taxon>Pseudomonadota</taxon>
        <taxon>Gammaproteobacteria</taxon>
        <taxon>Vibrionales</taxon>
        <taxon>Vibrionaceae</taxon>
        <taxon>Vibrio</taxon>
    </lineage>
</organism>
<keyword evidence="2" id="KW-0479">Metal-binding</keyword>
<name>A0AAV2VZU4_9VIBR</name>
<dbReference type="SFLD" id="SFLDS00001">
    <property type="entry name" value="Enolase"/>
    <property type="match status" value="1"/>
</dbReference>
<dbReference type="Gene3D" id="3.20.20.120">
    <property type="entry name" value="Enolase-like C-terminal domain"/>
    <property type="match status" value="1"/>
</dbReference>
<feature type="domain" description="Mandelate racemase/muconate lactonizing enzyme C-terminal" evidence="4">
    <location>
        <begin position="148"/>
        <end position="245"/>
    </location>
</feature>
<dbReference type="InterPro" id="IPR029065">
    <property type="entry name" value="Enolase_C-like"/>
</dbReference>
<dbReference type="SUPFAM" id="SSF54826">
    <property type="entry name" value="Enolase N-terminal domain-like"/>
    <property type="match status" value="1"/>
</dbReference>
<evidence type="ECO:0000256" key="3">
    <source>
        <dbReference type="ARBA" id="ARBA00022842"/>
    </source>
</evidence>
<gene>
    <name evidence="5" type="ORF">VIBNISOn1_970159</name>
</gene>
<evidence type="ECO:0000256" key="2">
    <source>
        <dbReference type="ARBA" id="ARBA00022723"/>
    </source>
</evidence>
<dbReference type="InterPro" id="IPR046945">
    <property type="entry name" value="RHMD-like"/>
</dbReference>
<comment type="caution">
    <text evidence="5">The sequence shown here is derived from an EMBL/GenBank/DDBJ whole genome shotgun (WGS) entry which is preliminary data.</text>
</comment>
<dbReference type="PANTHER" id="PTHR13794:SF58">
    <property type="entry name" value="MITOCHONDRIAL ENOLASE SUPERFAMILY MEMBER 1"/>
    <property type="match status" value="1"/>
</dbReference>
<dbReference type="Gene3D" id="3.30.390.10">
    <property type="entry name" value="Enolase-like, N-terminal domain"/>
    <property type="match status" value="1"/>
</dbReference>
<dbReference type="Proteomes" id="UP000018211">
    <property type="component" value="Unassembled WGS sequence"/>
</dbReference>